<protein>
    <submittedName>
        <fullName evidence="2">Uncharacterized protein</fullName>
    </submittedName>
</protein>
<comment type="caution">
    <text evidence="2">The sequence shown here is derived from an EMBL/GenBank/DDBJ whole genome shotgun (WGS) entry which is preliminary data.</text>
</comment>
<keyword evidence="3" id="KW-1185">Reference proteome</keyword>
<feature type="compositionally biased region" description="Basic and acidic residues" evidence="1">
    <location>
        <begin position="110"/>
        <end position="121"/>
    </location>
</feature>
<feature type="region of interest" description="Disordered" evidence="1">
    <location>
        <begin position="263"/>
        <end position="314"/>
    </location>
</feature>
<name>A0A8B6C581_MYTGA</name>
<evidence type="ECO:0000313" key="2">
    <source>
        <dbReference type="EMBL" id="VDI00154.1"/>
    </source>
</evidence>
<organism evidence="2 3">
    <name type="scientific">Mytilus galloprovincialis</name>
    <name type="common">Mediterranean mussel</name>
    <dbReference type="NCBI Taxonomy" id="29158"/>
    <lineage>
        <taxon>Eukaryota</taxon>
        <taxon>Metazoa</taxon>
        <taxon>Spiralia</taxon>
        <taxon>Lophotrochozoa</taxon>
        <taxon>Mollusca</taxon>
        <taxon>Bivalvia</taxon>
        <taxon>Autobranchia</taxon>
        <taxon>Pteriomorphia</taxon>
        <taxon>Mytilida</taxon>
        <taxon>Mytiloidea</taxon>
        <taxon>Mytilidae</taxon>
        <taxon>Mytilinae</taxon>
        <taxon>Mytilus</taxon>
    </lineage>
</organism>
<reference evidence="2" key="1">
    <citation type="submission" date="2018-11" db="EMBL/GenBank/DDBJ databases">
        <authorList>
            <person name="Alioto T."/>
            <person name="Alioto T."/>
        </authorList>
    </citation>
    <scope>NUCLEOTIDE SEQUENCE</scope>
</reference>
<gene>
    <name evidence="2" type="ORF">MGAL_10B080878</name>
</gene>
<feature type="region of interest" description="Disordered" evidence="1">
    <location>
        <begin position="534"/>
        <end position="558"/>
    </location>
</feature>
<evidence type="ECO:0000256" key="1">
    <source>
        <dbReference type="SAM" id="MobiDB-lite"/>
    </source>
</evidence>
<feature type="compositionally biased region" description="Polar residues" evidence="1">
    <location>
        <begin position="538"/>
        <end position="558"/>
    </location>
</feature>
<feature type="compositionally biased region" description="Basic and acidic residues" evidence="1">
    <location>
        <begin position="188"/>
        <end position="197"/>
    </location>
</feature>
<feature type="region of interest" description="Disordered" evidence="1">
    <location>
        <begin position="154"/>
        <end position="249"/>
    </location>
</feature>
<proteinExistence type="predicted"/>
<dbReference type="EMBL" id="UYJE01001223">
    <property type="protein sequence ID" value="VDI00154.1"/>
    <property type="molecule type" value="Genomic_DNA"/>
</dbReference>
<feature type="region of interest" description="Disordered" evidence="1">
    <location>
        <begin position="1"/>
        <end position="27"/>
    </location>
</feature>
<sequence>MSVELDPNRGPLTLHHDTSPRNLGQAPAQPLVWQDFRFKGYPDKSFQAPKVPKYKRLSLDLMNTERDDQYFGKTTHFDTDRYSVHPRQITKRAAARKNQSSQQNPLKISPHVDDKREEYPIRDPLGTLTEEHKYKLQREMRDIEEDRKQRGIIDKLRTEERQEERQKDKEMLTNYYPWGKPGGGAPKPDNRKQKFLETDFEGSPTPSYRERMEKDRQAVEERFRYNEDRGEQERYHQELAKQKNDQELRRQEDRLDNLQRELETLKTDQFGKPGGGAPNRTTSESFTERREPMPSMESPRRAPPTFRNNSYDDIGRSMNAQEKLTRVNREVLPLYHPFGRSGGGAPVKDNRGKIVTQLQGNLLMESSYDDNTRKRARAKEYYDFLRGQEEEQRRNKQEIEWHMKAPIGELASIMGSKNVGKPVKDPYTGELRNHHLGNSDVTLQKMNYQPKAETEKKKYHEDLSQLADERMRYRQLNRLKENQEGMLHQHTMDAMWGRPGGGAPKGYNLRKFNLESTLHHPTKDQTTEEYIKKKDWSQVPQEGNPFTQNDDNYSPRFQPNKYVRSTITSTHANLYEYPEHLKDKNYALSEPYATY</sequence>
<dbReference type="Proteomes" id="UP000596742">
    <property type="component" value="Unassembled WGS sequence"/>
</dbReference>
<feature type="compositionally biased region" description="Basic and acidic residues" evidence="1">
    <location>
        <begin position="154"/>
        <end position="171"/>
    </location>
</feature>
<accession>A0A8B6C581</accession>
<feature type="compositionally biased region" description="Basic and acidic residues" evidence="1">
    <location>
        <begin position="208"/>
        <end position="249"/>
    </location>
</feature>
<feature type="compositionally biased region" description="Polar residues" evidence="1">
    <location>
        <begin position="97"/>
        <end position="106"/>
    </location>
</feature>
<feature type="region of interest" description="Disordered" evidence="1">
    <location>
        <begin position="89"/>
        <end position="126"/>
    </location>
</feature>
<dbReference type="AlphaFoldDB" id="A0A8B6C581"/>
<evidence type="ECO:0000313" key="3">
    <source>
        <dbReference type="Proteomes" id="UP000596742"/>
    </source>
</evidence>